<dbReference type="KEGG" id="bgg:CFK41_08820"/>
<dbReference type="RefSeq" id="WP_096799321.1">
    <property type="nucleotide sequence ID" value="NZ_CP023564.1"/>
</dbReference>
<reference evidence="1 2" key="1">
    <citation type="journal article" date="2014" name="Int. J. Syst. Evol. Microbiol.">
        <title>Brachybacterium ginsengisoli sp. nov., isolated from soil of a ginseng field.</title>
        <authorList>
            <person name="Hoang V.A."/>
            <person name="Kim Y.J."/>
            <person name="Nguyen N.L."/>
            <person name="Yang D.C."/>
        </authorList>
    </citation>
    <scope>NUCLEOTIDE SEQUENCE [LARGE SCALE GENOMIC DNA]</scope>
    <source>
        <strain evidence="1 2">DCY80</strain>
    </source>
</reference>
<dbReference type="OrthoDB" id="4791053at2"/>
<gene>
    <name evidence="1" type="ORF">CFK41_08820</name>
</gene>
<evidence type="ECO:0000313" key="2">
    <source>
        <dbReference type="Proteomes" id="UP000217889"/>
    </source>
</evidence>
<name>A0A291GXI8_9MICO</name>
<accession>A0A291GXI8</accession>
<organism evidence="1 2">
    <name type="scientific">Brachybacterium ginsengisoli</name>
    <dbReference type="NCBI Taxonomy" id="1331682"/>
    <lineage>
        <taxon>Bacteria</taxon>
        <taxon>Bacillati</taxon>
        <taxon>Actinomycetota</taxon>
        <taxon>Actinomycetes</taxon>
        <taxon>Micrococcales</taxon>
        <taxon>Dermabacteraceae</taxon>
        <taxon>Brachybacterium</taxon>
    </lineage>
</organism>
<evidence type="ECO:0000313" key="1">
    <source>
        <dbReference type="EMBL" id="ATG54856.1"/>
    </source>
</evidence>
<dbReference type="Proteomes" id="UP000217889">
    <property type="component" value="Chromosome"/>
</dbReference>
<dbReference type="AlphaFoldDB" id="A0A291GXI8"/>
<proteinExistence type="predicted"/>
<keyword evidence="2" id="KW-1185">Reference proteome</keyword>
<dbReference type="EMBL" id="CP023564">
    <property type="protein sequence ID" value="ATG54856.1"/>
    <property type="molecule type" value="Genomic_DNA"/>
</dbReference>
<sequence>MTEAASGRDLVALPRAAVLMLWTAAYQRGDLGPDDAAQMSYGVGRTGPSGEGEDLFTWMTGLRRLPLAQLRLVLPVPGRLAGLVGPPAAIGPALEAEQAIVVTAAGLADHTLIPLITPVQHEQRPVSAVTWLKVPAPVGAQVPPAASSGSAREELLHALRRTAGGSVDLDLVPEEPVEPARIPDSWISTALPRHLEASEAHLLVLASRTLLLTRAEIAEGHGHTVHLSEALTRRGLLDELHDAARSALVETIERIVADEAG</sequence>
<protein>
    <submittedName>
        <fullName evidence="1">Uncharacterized protein</fullName>
    </submittedName>
</protein>